<name>A0A219YCL0_9CAUD</name>
<organism evidence="1 2">
    <name type="scientific">Aeromonas phage 65.2</name>
    <dbReference type="NCBI Taxonomy" id="1932896"/>
    <lineage>
        <taxon>Viruses</taxon>
        <taxon>Duplodnaviria</taxon>
        <taxon>Heunggongvirae</taxon>
        <taxon>Uroviricota</taxon>
        <taxon>Caudoviricetes</taxon>
        <taxon>Pantevenvirales</taxon>
        <taxon>Straboviridae</taxon>
        <taxon>Emmerichvirinae</taxon>
        <taxon>Ishigurovirus</taxon>
        <taxon>Ishigurovirus osborne</taxon>
    </lineage>
</organism>
<reference evidence="1 2" key="1">
    <citation type="journal article" date="2017" name="Sci. Rep.">
        <title>Characterization and diversity of phages infecting Aeromonas salmonicida subsp. salmonicida.</title>
        <authorList>
            <person name="Vincent A.T."/>
            <person name="Paquet V.E."/>
            <person name="Bernatchez A."/>
            <person name="Tremblay D.M."/>
            <person name="Moineau S."/>
            <person name="Charette S.J."/>
        </authorList>
    </citation>
    <scope>NUCLEOTIDE SEQUENCE [LARGE SCALE GENOMIC DNA]</scope>
</reference>
<sequence>MKMKFKDQEHIDMYLKIKNKFSHIGGPFIEFIQSNAKQFVEVVGLNEFDVDFSVGFDFETGSYYIRKDRVELTEHSGLDDCPFIVHENDMIFFEIVME</sequence>
<accession>A0A219YCL0</accession>
<dbReference type="EMBL" id="KY290955">
    <property type="protein sequence ID" value="APU01729.1"/>
    <property type="molecule type" value="Genomic_DNA"/>
</dbReference>
<proteinExistence type="predicted"/>
<protein>
    <submittedName>
        <fullName evidence="1">Uncharacterized protein</fullName>
    </submittedName>
</protein>
<dbReference type="Proteomes" id="UP000225215">
    <property type="component" value="Segment"/>
</dbReference>
<evidence type="ECO:0000313" key="1">
    <source>
        <dbReference type="EMBL" id="APU01729.1"/>
    </source>
</evidence>
<evidence type="ECO:0000313" key="2">
    <source>
        <dbReference type="Proteomes" id="UP000225215"/>
    </source>
</evidence>